<reference evidence="1 2" key="3">
    <citation type="journal article" date="2010" name="BMC Genomics">
        <title>Transcriptome sequencing and comparative analysis of cucumber flowers with different sex types.</title>
        <authorList>
            <person name="Guo S."/>
            <person name="Zheng Y."/>
            <person name="Joung J.G."/>
            <person name="Liu S."/>
            <person name="Zhang Z."/>
            <person name="Crasta O.R."/>
            <person name="Sobral B.W."/>
            <person name="Xu Y."/>
            <person name="Huang S."/>
            <person name="Fei Z."/>
        </authorList>
    </citation>
    <scope>NUCLEOTIDE SEQUENCE [LARGE SCALE GENOMIC DNA]</scope>
    <source>
        <strain evidence="2">cv. 9930</strain>
    </source>
</reference>
<protein>
    <submittedName>
        <fullName evidence="1">Uncharacterized protein</fullName>
    </submittedName>
</protein>
<reference evidence="1 2" key="1">
    <citation type="journal article" date="2009" name="Nat. Genet.">
        <title>The genome of the cucumber, Cucumis sativus L.</title>
        <authorList>
            <person name="Huang S."/>
            <person name="Li R."/>
            <person name="Zhang Z."/>
            <person name="Li L."/>
            <person name="Gu X."/>
            <person name="Fan W."/>
            <person name="Lucas W.J."/>
            <person name="Wang X."/>
            <person name="Xie B."/>
            <person name="Ni P."/>
            <person name="Ren Y."/>
            <person name="Zhu H."/>
            <person name="Li J."/>
            <person name="Lin K."/>
            <person name="Jin W."/>
            <person name="Fei Z."/>
            <person name="Li G."/>
            <person name="Staub J."/>
            <person name="Kilian A."/>
            <person name="van der Vossen E.A."/>
            <person name="Wu Y."/>
            <person name="Guo J."/>
            <person name="He J."/>
            <person name="Jia Z."/>
            <person name="Ren Y."/>
            <person name="Tian G."/>
            <person name="Lu Y."/>
            <person name="Ruan J."/>
            <person name="Qian W."/>
            <person name="Wang M."/>
            <person name="Huang Q."/>
            <person name="Li B."/>
            <person name="Xuan Z."/>
            <person name="Cao J."/>
            <person name="Asan"/>
            <person name="Wu Z."/>
            <person name="Zhang J."/>
            <person name="Cai Q."/>
            <person name="Bai Y."/>
            <person name="Zhao B."/>
            <person name="Han Y."/>
            <person name="Li Y."/>
            <person name="Li X."/>
            <person name="Wang S."/>
            <person name="Shi Q."/>
            <person name="Liu S."/>
            <person name="Cho W.K."/>
            <person name="Kim J.Y."/>
            <person name="Xu Y."/>
            <person name="Heller-Uszynska K."/>
            <person name="Miao H."/>
            <person name="Cheng Z."/>
            <person name="Zhang S."/>
            <person name="Wu J."/>
            <person name="Yang Y."/>
            <person name="Kang H."/>
            <person name="Li M."/>
            <person name="Liang H."/>
            <person name="Ren X."/>
            <person name="Shi Z."/>
            <person name="Wen M."/>
            <person name="Jian M."/>
            <person name="Yang H."/>
            <person name="Zhang G."/>
            <person name="Yang Z."/>
            <person name="Chen R."/>
            <person name="Liu S."/>
            <person name="Li J."/>
            <person name="Ma L."/>
            <person name="Liu H."/>
            <person name="Zhou Y."/>
            <person name="Zhao J."/>
            <person name="Fang X."/>
            <person name="Li G."/>
            <person name="Fang L."/>
            <person name="Li Y."/>
            <person name="Liu D."/>
            <person name="Zheng H."/>
            <person name="Zhang Y."/>
            <person name="Qin N."/>
            <person name="Li Z."/>
            <person name="Yang G."/>
            <person name="Yang S."/>
            <person name="Bolund L."/>
            <person name="Kristiansen K."/>
            <person name="Zheng H."/>
            <person name="Li S."/>
            <person name="Zhang X."/>
            <person name="Yang H."/>
            <person name="Wang J."/>
            <person name="Sun R."/>
            <person name="Zhang B."/>
            <person name="Jiang S."/>
            <person name="Wang J."/>
            <person name="Du Y."/>
            <person name="Li S."/>
        </authorList>
    </citation>
    <scope>NUCLEOTIDE SEQUENCE [LARGE SCALE GENOMIC DNA]</scope>
    <source>
        <strain evidence="2">cv. 9930</strain>
    </source>
</reference>
<name>A0A0A0KE10_CUCSA</name>
<dbReference type="Proteomes" id="UP000029981">
    <property type="component" value="Chromosome 6"/>
</dbReference>
<proteinExistence type="predicted"/>
<accession>A0A0A0KE10</accession>
<gene>
    <name evidence="1" type="ORF">Csa_6G117730</name>
</gene>
<sequence>MECDETLVKILGPGERRLPSPDNEFGMCDDLNDGTYCACCDGGLIMVRCDENLMLVVK</sequence>
<dbReference type="EMBL" id="CM002927">
    <property type="protein sequence ID" value="KGN46642.1"/>
    <property type="molecule type" value="Genomic_DNA"/>
</dbReference>
<keyword evidence="2" id="KW-1185">Reference proteome</keyword>
<evidence type="ECO:0000313" key="2">
    <source>
        <dbReference type="Proteomes" id="UP000029981"/>
    </source>
</evidence>
<reference evidence="1 2" key="2">
    <citation type="journal article" date="2009" name="PLoS ONE">
        <title>An integrated genetic and cytogenetic map of the cucumber genome.</title>
        <authorList>
            <person name="Ren Y."/>
            <person name="Zhang Z."/>
            <person name="Liu J."/>
            <person name="Staub J.E."/>
            <person name="Han Y."/>
            <person name="Cheng Z."/>
            <person name="Li X."/>
            <person name="Lu J."/>
            <person name="Miao H."/>
            <person name="Kang H."/>
            <person name="Xie B."/>
            <person name="Gu X."/>
            <person name="Wang X."/>
            <person name="Du Y."/>
            <person name="Jin W."/>
            <person name="Huang S."/>
        </authorList>
    </citation>
    <scope>NUCLEOTIDE SEQUENCE [LARGE SCALE GENOMIC DNA]</scope>
    <source>
        <strain evidence="2">cv. 9930</strain>
    </source>
</reference>
<reference evidence="1 2" key="4">
    <citation type="journal article" date="2011" name="BMC Genomics">
        <title>RNA-Seq improves annotation of protein-coding genes in the cucumber genome.</title>
        <authorList>
            <person name="Li Z."/>
            <person name="Zhang Z."/>
            <person name="Yan P."/>
            <person name="Huang S."/>
            <person name="Fei Z."/>
            <person name="Lin K."/>
        </authorList>
    </citation>
    <scope>NUCLEOTIDE SEQUENCE [LARGE SCALE GENOMIC DNA]</scope>
    <source>
        <strain evidence="2">cv. 9930</strain>
    </source>
</reference>
<dbReference type="AlphaFoldDB" id="A0A0A0KE10"/>
<evidence type="ECO:0000313" key="1">
    <source>
        <dbReference type="EMBL" id="KGN46642.1"/>
    </source>
</evidence>
<dbReference type="Gramene" id="KGN46642">
    <property type="protein sequence ID" value="KGN46642"/>
    <property type="gene ID" value="Csa_6G117730"/>
</dbReference>
<organism evidence="1 2">
    <name type="scientific">Cucumis sativus</name>
    <name type="common">Cucumber</name>
    <dbReference type="NCBI Taxonomy" id="3659"/>
    <lineage>
        <taxon>Eukaryota</taxon>
        <taxon>Viridiplantae</taxon>
        <taxon>Streptophyta</taxon>
        <taxon>Embryophyta</taxon>
        <taxon>Tracheophyta</taxon>
        <taxon>Spermatophyta</taxon>
        <taxon>Magnoliopsida</taxon>
        <taxon>eudicotyledons</taxon>
        <taxon>Gunneridae</taxon>
        <taxon>Pentapetalae</taxon>
        <taxon>rosids</taxon>
        <taxon>fabids</taxon>
        <taxon>Cucurbitales</taxon>
        <taxon>Cucurbitaceae</taxon>
        <taxon>Benincaseae</taxon>
        <taxon>Cucumis</taxon>
    </lineage>
</organism>